<name>A0A1M5KDA6_9BACT</name>
<dbReference type="SUPFAM" id="SSF48452">
    <property type="entry name" value="TPR-like"/>
    <property type="match status" value="1"/>
</dbReference>
<evidence type="ECO:0000313" key="2">
    <source>
        <dbReference type="EMBL" id="SHG50806.1"/>
    </source>
</evidence>
<reference evidence="2 3" key="1">
    <citation type="submission" date="2016-11" db="EMBL/GenBank/DDBJ databases">
        <authorList>
            <person name="Jaros S."/>
            <person name="Januszkiewicz K."/>
            <person name="Wedrychowicz H."/>
        </authorList>
    </citation>
    <scope>NUCLEOTIDE SEQUENCE [LARGE SCALE GENOMIC DNA]</scope>
    <source>
        <strain evidence="2 3">DSM 24574</strain>
    </source>
</reference>
<gene>
    <name evidence="2" type="ORF">SAMN04488109_0579</name>
</gene>
<dbReference type="RefSeq" id="WP_073130914.1">
    <property type="nucleotide sequence ID" value="NZ_FQWQ01000001.1"/>
</dbReference>
<dbReference type="OrthoDB" id="792002at2"/>
<feature type="transmembrane region" description="Helical" evidence="1">
    <location>
        <begin position="91"/>
        <end position="111"/>
    </location>
</feature>
<keyword evidence="3" id="KW-1185">Reference proteome</keyword>
<organism evidence="2 3">
    <name type="scientific">Chryseolinea serpens</name>
    <dbReference type="NCBI Taxonomy" id="947013"/>
    <lineage>
        <taxon>Bacteria</taxon>
        <taxon>Pseudomonadati</taxon>
        <taxon>Bacteroidota</taxon>
        <taxon>Cytophagia</taxon>
        <taxon>Cytophagales</taxon>
        <taxon>Fulvivirgaceae</taxon>
        <taxon>Chryseolinea</taxon>
    </lineage>
</organism>
<evidence type="ECO:0008006" key="4">
    <source>
        <dbReference type="Google" id="ProtNLM"/>
    </source>
</evidence>
<evidence type="ECO:0000313" key="3">
    <source>
        <dbReference type="Proteomes" id="UP000184212"/>
    </source>
</evidence>
<dbReference type="InterPro" id="IPR011990">
    <property type="entry name" value="TPR-like_helical_dom_sf"/>
</dbReference>
<keyword evidence="1" id="KW-0472">Membrane</keyword>
<dbReference type="Gene3D" id="1.25.40.10">
    <property type="entry name" value="Tetratricopeptide repeat domain"/>
    <property type="match status" value="1"/>
</dbReference>
<dbReference type="AlphaFoldDB" id="A0A1M5KDA6"/>
<evidence type="ECO:0000256" key="1">
    <source>
        <dbReference type="SAM" id="Phobius"/>
    </source>
</evidence>
<dbReference type="Proteomes" id="UP000184212">
    <property type="component" value="Unassembled WGS sequence"/>
</dbReference>
<proteinExistence type="predicted"/>
<dbReference type="EMBL" id="FQWQ01000001">
    <property type="protein sequence ID" value="SHG50806.1"/>
    <property type="molecule type" value="Genomic_DNA"/>
</dbReference>
<dbReference type="STRING" id="947013.SAMN04488109_0579"/>
<protein>
    <recommendedName>
        <fullName evidence="4">Tetratricopeptide repeat-containing protein</fullName>
    </recommendedName>
</protein>
<keyword evidence="1" id="KW-0812">Transmembrane</keyword>
<keyword evidence="1" id="KW-1133">Transmembrane helix</keyword>
<sequence>MRHVTCSHCNRTDVPVNESLHIDDVVYCHNCVNTTFTEDQLKGRTVVNEFDPTVCSNCSKDFGDTTLEKVAQYPMCPECTKAIHEKSFPTWVKAFFIGILVVVVFSAVYNWRFVEGYKEIQAGGKAMGVGDYKAALASFEAAARHVPEQKDFEPLVHFCRGVTFLQDDHSAEALPELEACLEFMPADYNVSMLITQAQIGAAFDTKDYGLFLQHTKSFLQNDTTQAMSWAGVASAYACLYATSKVDSLKDRYIAYRTKALAIADSANQNELAVYINRLDHRIETGDIITAKQFSEKFPNGWAKN</sequence>
<accession>A0A1M5KDA6</accession>